<gene>
    <name evidence="1" type="ORF">Pme01_32650</name>
</gene>
<accession>A0A8J3TBY8</accession>
<evidence type="ECO:0000313" key="1">
    <source>
        <dbReference type="EMBL" id="GII23668.1"/>
    </source>
</evidence>
<dbReference type="EMBL" id="BOON01000031">
    <property type="protein sequence ID" value="GII23668.1"/>
    <property type="molecule type" value="Genomic_DNA"/>
</dbReference>
<dbReference type="Pfam" id="PF13489">
    <property type="entry name" value="Methyltransf_23"/>
    <property type="match status" value="1"/>
</dbReference>
<proteinExistence type="predicted"/>
<evidence type="ECO:0000313" key="2">
    <source>
        <dbReference type="Proteomes" id="UP000599074"/>
    </source>
</evidence>
<organism evidence="1 2">
    <name type="scientific">Planosporangium mesophilum</name>
    <dbReference type="NCBI Taxonomy" id="689768"/>
    <lineage>
        <taxon>Bacteria</taxon>
        <taxon>Bacillati</taxon>
        <taxon>Actinomycetota</taxon>
        <taxon>Actinomycetes</taxon>
        <taxon>Micromonosporales</taxon>
        <taxon>Micromonosporaceae</taxon>
        <taxon>Planosporangium</taxon>
    </lineage>
</organism>
<keyword evidence="2" id="KW-1185">Reference proteome</keyword>
<dbReference type="Proteomes" id="UP000599074">
    <property type="component" value="Unassembled WGS sequence"/>
</dbReference>
<dbReference type="Gene3D" id="3.40.50.150">
    <property type="entry name" value="Vaccinia Virus protein VP39"/>
    <property type="match status" value="1"/>
</dbReference>
<protein>
    <recommendedName>
        <fullName evidence="3">Methyltransferase type 11 domain-containing protein</fullName>
    </recommendedName>
</protein>
<dbReference type="SUPFAM" id="SSF53335">
    <property type="entry name" value="S-adenosyl-L-methionine-dependent methyltransferases"/>
    <property type="match status" value="1"/>
</dbReference>
<dbReference type="InterPro" id="IPR029063">
    <property type="entry name" value="SAM-dependent_MTases_sf"/>
</dbReference>
<comment type="caution">
    <text evidence="1">The sequence shown here is derived from an EMBL/GenBank/DDBJ whole genome shotgun (WGS) entry which is preliminary data.</text>
</comment>
<dbReference type="RefSeq" id="WP_168114305.1">
    <property type="nucleotide sequence ID" value="NZ_BOON01000031.1"/>
</dbReference>
<name>A0A8J3TBY8_9ACTN</name>
<reference evidence="1" key="1">
    <citation type="submission" date="2021-01" db="EMBL/GenBank/DDBJ databases">
        <title>Whole genome shotgun sequence of Planosporangium mesophilum NBRC 109066.</title>
        <authorList>
            <person name="Komaki H."/>
            <person name="Tamura T."/>
        </authorList>
    </citation>
    <scope>NUCLEOTIDE SEQUENCE</scope>
    <source>
        <strain evidence="1">NBRC 109066</strain>
    </source>
</reference>
<evidence type="ECO:0008006" key="3">
    <source>
        <dbReference type="Google" id="ProtNLM"/>
    </source>
</evidence>
<sequence length="253" mass="28346">MSWHWEDPDSFCRTAARVHADHGRRARLDPVAAATPVFTRADLVDLPVTGVEFGTLTTEHPTGLAADLVRLHADGVSTEPGTLYRVDDARYFTALDVTAPLPFETGCVDWVYAEHLIEHVQPTAAIAWLGEVRRILSPGGLLRLSTPDLRRYAECYLRGGGFFAEHRRRMDSVIDAEAPMPARPAYMVNQIFYLYGHRWIYDADELRHALRAGGFGDGTITLRAYREGASPQVARLDRPLRNDESVYVEAINQ</sequence>
<dbReference type="AlphaFoldDB" id="A0A8J3TBY8"/>